<accession>A0A0B7MHI1</accession>
<organism evidence="2 3">
    <name type="scientific">Syntrophaceticus schinkii</name>
    <dbReference type="NCBI Taxonomy" id="499207"/>
    <lineage>
        <taxon>Bacteria</taxon>
        <taxon>Bacillati</taxon>
        <taxon>Bacillota</taxon>
        <taxon>Clostridia</taxon>
        <taxon>Thermoanaerobacterales</taxon>
        <taxon>Thermoanaerobacterales Family III. Incertae Sedis</taxon>
        <taxon>Syntrophaceticus</taxon>
    </lineage>
</organism>
<gene>
    <name evidence="2" type="ORF">SSCH_1020021</name>
</gene>
<sequence>MVVLDGEVAVPCNPQSAIAGSNSCPRVSLVGLPGISGVDVWVPRSRNPRTPSGPEGSSGKWTILGAVGVPEPS</sequence>
<proteinExistence type="predicted"/>
<feature type="region of interest" description="Disordered" evidence="1">
    <location>
        <begin position="42"/>
        <end position="73"/>
    </location>
</feature>
<evidence type="ECO:0000256" key="1">
    <source>
        <dbReference type="SAM" id="MobiDB-lite"/>
    </source>
</evidence>
<protein>
    <submittedName>
        <fullName evidence="2">Uncharacterized protein</fullName>
    </submittedName>
</protein>
<evidence type="ECO:0000313" key="3">
    <source>
        <dbReference type="Proteomes" id="UP000046155"/>
    </source>
</evidence>
<evidence type="ECO:0000313" key="2">
    <source>
        <dbReference type="EMBL" id="CEO87416.1"/>
    </source>
</evidence>
<dbReference type="AlphaFoldDB" id="A0A0B7MHI1"/>
<reference evidence="3" key="1">
    <citation type="submission" date="2015-01" db="EMBL/GenBank/DDBJ databases">
        <authorList>
            <person name="Manzoor Shahid"/>
            <person name="Zubair Saima"/>
        </authorList>
    </citation>
    <scope>NUCLEOTIDE SEQUENCE [LARGE SCALE GENOMIC DNA]</scope>
    <source>
        <strain evidence="3">Sp3</strain>
    </source>
</reference>
<name>A0A0B7MHI1_9FIRM</name>
<keyword evidence="3" id="KW-1185">Reference proteome</keyword>
<dbReference type="EMBL" id="CDRZ01000005">
    <property type="protein sequence ID" value="CEO87416.1"/>
    <property type="molecule type" value="Genomic_DNA"/>
</dbReference>
<dbReference type="Proteomes" id="UP000046155">
    <property type="component" value="Unassembled WGS sequence"/>
</dbReference>